<comment type="caution">
    <text evidence="2">The sequence shown here is derived from an EMBL/GenBank/DDBJ whole genome shotgun (WGS) entry which is preliminary data.</text>
</comment>
<reference evidence="2 3" key="1">
    <citation type="submission" date="2019-04" db="EMBL/GenBank/DDBJ databases">
        <title>Draft genome sequences for three unisolated Alnus-infective Frankia Sp+ strains, AgTrS, AiOr and AvVan, the first sequenced Frankia strains able to sporulate in-planta.</title>
        <authorList>
            <person name="Bethencourt L."/>
            <person name="Vautrin F."/>
            <person name="Taib N."/>
            <person name="Dubost A."/>
            <person name="Castro-Garcia L."/>
            <person name="Imbaud O."/>
            <person name="Abrouk D."/>
            <person name="Fournier P."/>
            <person name="Briolay J."/>
            <person name="Nguyen A."/>
            <person name="Normand P."/>
            <person name="Fernandez M.P."/>
            <person name="Brochier-Armanet C."/>
            <person name="Herrera-Belaroussi A."/>
        </authorList>
    </citation>
    <scope>NUCLEOTIDE SEQUENCE [LARGE SCALE GENOMIC DNA]</scope>
    <source>
        <strain evidence="2 3">AvVan</strain>
    </source>
</reference>
<keyword evidence="3" id="KW-1185">Reference proteome</keyword>
<dbReference type="EMBL" id="SSXH01000073">
    <property type="protein sequence ID" value="THJ75503.1"/>
    <property type="molecule type" value="Genomic_DNA"/>
</dbReference>
<organism evidence="2 3">
    <name type="scientific">Candidatus Frankia alpina</name>
    <dbReference type="NCBI Taxonomy" id="2699483"/>
    <lineage>
        <taxon>Bacteria</taxon>
        <taxon>Bacillati</taxon>
        <taxon>Actinomycetota</taxon>
        <taxon>Actinomycetes</taxon>
        <taxon>Frankiales</taxon>
        <taxon>Frankiaceae</taxon>
        <taxon>Frankia</taxon>
    </lineage>
</organism>
<protein>
    <submittedName>
        <fullName evidence="2">Uncharacterized protein</fullName>
    </submittedName>
</protein>
<name>A0A4S5ETA9_9ACTN</name>
<feature type="non-terminal residue" evidence="2">
    <location>
        <position position="1"/>
    </location>
</feature>
<sequence length="77" mass="7948">VPPSSGRCPGSSSNPSPSSWPAGPPRCWARPVCTVTAARSTRWSARPPPPPAPATVLTSDPDDLMALCGGRITIVKI</sequence>
<feature type="region of interest" description="Disordered" evidence="1">
    <location>
        <begin position="1"/>
        <end position="25"/>
    </location>
</feature>
<proteinExistence type="predicted"/>
<evidence type="ECO:0000313" key="3">
    <source>
        <dbReference type="Proteomes" id="UP000305282"/>
    </source>
</evidence>
<accession>A0A4S5ETA9</accession>
<evidence type="ECO:0000313" key="2">
    <source>
        <dbReference type="EMBL" id="THJ75503.1"/>
    </source>
</evidence>
<evidence type="ECO:0000256" key="1">
    <source>
        <dbReference type="SAM" id="MobiDB-lite"/>
    </source>
</evidence>
<dbReference type="AlphaFoldDB" id="A0A4S5ETA9"/>
<feature type="region of interest" description="Disordered" evidence="1">
    <location>
        <begin position="39"/>
        <end position="60"/>
    </location>
</feature>
<feature type="compositionally biased region" description="Low complexity" evidence="1">
    <location>
        <begin position="1"/>
        <end position="21"/>
    </location>
</feature>
<dbReference type="Proteomes" id="UP000305282">
    <property type="component" value="Unassembled WGS sequence"/>
</dbReference>
<gene>
    <name evidence="2" type="ORF">E7Y31_05135</name>
</gene>